<dbReference type="EMBL" id="CAJVPZ010061235">
    <property type="protein sequence ID" value="CAG8790945.1"/>
    <property type="molecule type" value="Genomic_DNA"/>
</dbReference>
<protein>
    <submittedName>
        <fullName evidence="1">12022_t:CDS:1</fullName>
    </submittedName>
</protein>
<dbReference type="AlphaFoldDB" id="A0A9N9P4S1"/>
<dbReference type="Proteomes" id="UP000789396">
    <property type="component" value="Unassembled WGS sequence"/>
</dbReference>
<dbReference type="OrthoDB" id="2486327at2759"/>
<evidence type="ECO:0000313" key="1">
    <source>
        <dbReference type="EMBL" id="CAG8790945.1"/>
    </source>
</evidence>
<name>A0A9N9P4S1_9GLOM</name>
<comment type="caution">
    <text evidence="1">The sequence shown here is derived from an EMBL/GenBank/DDBJ whole genome shotgun (WGS) entry which is preliminary data.</text>
</comment>
<organism evidence="1 2">
    <name type="scientific">Racocetra fulgida</name>
    <dbReference type="NCBI Taxonomy" id="60492"/>
    <lineage>
        <taxon>Eukaryota</taxon>
        <taxon>Fungi</taxon>
        <taxon>Fungi incertae sedis</taxon>
        <taxon>Mucoromycota</taxon>
        <taxon>Glomeromycotina</taxon>
        <taxon>Glomeromycetes</taxon>
        <taxon>Diversisporales</taxon>
        <taxon>Gigasporaceae</taxon>
        <taxon>Racocetra</taxon>
    </lineage>
</organism>
<reference evidence="1" key="1">
    <citation type="submission" date="2021-06" db="EMBL/GenBank/DDBJ databases">
        <authorList>
            <person name="Kallberg Y."/>
            <person name="Tangrot J."/>
            <person name="Rosling A."/>
        </authorList>
    </citation>
    <scope>NUCLEOTIDE SEQUENCE</scope>
    <source>
        <strain evidence="1">IN212</strain>
    </source>
</reference>
<proteinExistence type="predicted"/>
<keyword evidence="2" id="KW-1185">Reference proteome</keyword>
<evidence type="ECO:0000313" key="2">
    <source>
        <dbReference type="Proteomes" id="UP000789396"/>
    </source>
</evidence>
<sequence length="81" mass="9367">YFSSDDDDCQIIYDQEKELIEIDPTLIIKSGLKDINAVNTAINYLRIRGRFLINKFNSSPNILTPNITKINILPNEKNIRQ</sequence>
<accession>A0A9N9P4S1</accession>
<feature type="non-terminal residue" evidence="1">
    <location>
        <position position="1"/>
    </location>
</feature>
<gene>
    <name evidence="1" type="ORF">RFULGI_LOCUS16741</name>
</gene>
<feature type="non-terminal residue" evidence="1">
    <location>
        <position position="81"/>
    </location>
</feature>